<proteinExistence type="inferred from homology"/>
<dbReference type="Gene3D" id="2.40.420.20">
    <property type="match status" value="1"/>
</dbReference>
<dbReference type="Gene3D" id="2.40.30.170">
    <property type="match status" value="1"/>
</dbReference>
<accession>A0ABT0C5U8</accession>
<sequence>MKAKSYLVLGLGYMALLVGCQSQTPQQGGQTDYPLLTLKPENRQLSVKYSAVIEGKQDVEVRPQVSGTITEVCVKEGARVSKGQVLFVIDQVPYLAALKQAEASVATAEANEATAKLTLEGKESLYKDKVISDFELRTARNNYQSAQASLMQAQAELVNARNNLSYTEIKSPVDGYAGMTSYRIGALVTSGMTEPLIRVSDNSQMYVYFSMTEKQVLSLTAQYGSLDSALLSFPPIQLELNDGSVYQHTGKIDVISGLIDKTAGTVSLRAVFDNQEKRLMSGGSANVIIPYERQQCLVIPQGGTYEIQNRIFAYKVVDGKAESTPIEVFEINDGKEYIVEDRLQAGDVIVSEGAGLLKDGAIVAASAVKPNTEEE</sequence>
<protein>
    <submittedName>
        <fullName evidence="6">Efflux RND transporter periplasmic adaptor subunit</fullName>
    </submittedName>
</protein>
<reference evidence="6 7" key="1">
    <citation type="submission" date="2022-03" db="EMBL/GenBank/DDBJ databases">
        <title>Parabacteroides sp. nov. isolated from swine feces.</title>
        <authorList>
            <person name="Bak J.E."/>
        </authorList>
    </citation>
    <scope>NUCLEOTIDE SEQUENCE [LARGE SCALE GENOMIC DNA]</scope>
    <source>
        <strain evidence="6 7">AGMB00274</strain>
    </source>
</reference>
<feature type="domain" description="Multidrug resistance protein MdtA-like barrel-sandwich hybrid" evidence="4">
    <location>
        <begin position="58"/>
        <end position="198"/>
    </location>
</feature>
<dbReference type="InterPro" id="IPR058625">
    <property type="entry name" value="MdtA-like_BSH"/>
</dbReference>
<feature type="domain" description="Multidrug resistance protein MdtA-like alpha-helical hairpin" evidence="3">
    <location>
        <begin position="98"/>
        <end position="167"/>
    </location>
</feature>
<evidence type="ECO:0000256" key="2">
    <source>
        <dbReference type="SAM" id="Coils"/>
    </source>
</evidence>
<evidence type="ECO:0000259" key="5">
    <source>
        <dbReference type="Pfam" id="PF25944"/>
    </source>
</evidence>
<dbReference type="PANTHER" id="PTHR30158">
    <property type="entry name" value="ACRA/E-RELATED COMPONENT OF DRUG EFFLUX TRANSPORTER"/>
    <property type="match status" value="1"/>
</dbReference>
<dbReference type="SUPFAM" id="SSF111369">
    <property type="entry name" value="HlyD-like secretion proteins"/>
    <property type="match status" value="1"/>
</dbReference>
<dbReference type="NCBIfam" id="TIGR01730">
    <property type="entry name" value="RND_mfp"/>
    <property type="match status" value="1"/>
</dbReference>
<keyword evidence="2" id="KW-0175">Coiled coil</keyword>
<dbReference type="InterPro" id="IPR058624">
    <property type="entry name" value="MdtA-like_HH"/>
</dbReference>
<keyword evidence="7" id="KW-1185">Reference proteome</keyword>
<comment type="similarity">
    <text evidence="1">Belongs to the membrane fusion protein (MFP) (TC 8.A.1) family.</text>
</comment>
<dbReference type="Pfam" id="PF25944">
    <property type="entry name" value="Beta-barrel_RND"/>
    <property type="match status" value="1"/>
</dbReference>
<evidence type="ECO:0000313" key="7">
    <source>
        <dbReference type="Proteomes" id="UP001165444"/>
    </source>
</evidence>
<comment type="caution">
    <text evidence="6">The sequence shown here is derived from an EMBL/GenBank/DDBJ whole genome shotgun (WGS) entry which is preliminary data.</text>
</comment>
<dbReference type="Pfam" id="PF25917">
    <property type="entry name" value="BSH_RND"/>
    <property type="match status" value="1"/>
</dbReference>
<dbReference type="InterPro" id="IPR006143">
    <property type="entry name" value="RND_pump_MFP"/>
</dbReference>
<gene>
    <name evidence="6" type="ORF">MUN53_17490</name>
</gene>
<dbReference type="Gene3D" id="2.40.50.100">
    <property type="match status" value="1"/>
</dbReference>
<dbReference type="Proteomes" id="UP001165444">
    <property type="component" value="Unassembled WGS sequence"/>
</dbReference>
<evidence type="ECO:0000259" key="4">
    <source>
        <dbReference type="Pfam" id="PF25917"/>
    </source>
</evidence>
<dbReference type="InterPro" id="IPR058626">
    <property type="entry name" value="MdtA-like_b-barrel"/>
</dbReference>
<name>A0ABT0C5U8_9BACT</name>
<dbReference type="EMBL" id="JAKZMM010000077">
    <property type="protein sequence ID" value="MCJ2382376.1"/>
    <property type="molecule type" value="Genomic_DNA"/>
</dbReference>
<dbReference type="PROSITE" id="PS51257">
    <property type="entry name" value="PROKAR_LIPOPROTEIN"/>
    <property type="match status" value="1"/>
</dbReference>
<evidence type="ECO:0000256" key="1">
    <source>
        <dbReference type="ARBA" id="ARBA00009477"/>
    </source>
</evidence>
<feature type="coiled-coil region" evidence="2">
    <location>
        <begin position="136"/>
        <end position="170"/>
    </location>
</feature>
<dbReference type="Pfam" id="PF25876">
    <property type="entry name" value="HH_MFP_RND"/>
    <property type="match status" value="1"/>
</dbReference>
<feature type="domain" description="Multidrug resistance protein MdtA-like beta-barrel" evidence="5">
    <location>
        <begin position="205"/>
        <end position="289"/>
    </location>
</feature>
<dbReference type="Gene3D" id="1.10.287.470">
    <property type="entry name" value="Helix hairpin bin"/>
    <property type="match status" value="1"/>
</dbReference>
<dbReference type="PANTHER" id="PTHR30158:SF23">
    <property type="entry name" value="MULTIDRUG RESISTANCE PROTEIN MEXA"/>
    <property type="match status" value="1"/>
</dbReference>
<evidence type="ECO:0000259" key="3">
    <source>
        <dbReference type="Pfam" id="PF25876"/>
    </source>
</evidence>
<evidence type="ECO:0000313" key="6">
    <source>
        <dbReference type="EMBL" id="MCJ2382376.1"/>
    </source>
</evidence>
<dbReference type="RefSeq" id="WP_243326669.1">
    <property type="nucleotide sequence ID" value="NZ_JAKZMM010000077.1"/>
</dbReference>
<organism evidence="6 7">
    <name type="scientific">Parabacteroides faecalis</name>
    <dbReference type="NCBI Taxonomy" id="2924040"/>
    <lineage>
        <taxon>Bacteria</taxon>
        <taxon>Pseudomonadati</taxon>
        <taxon>Bacteroidota</taxon>
        <taxon>Bacteroidia</taxon>
        <taxon>Bacteroidales</taxon>
        <taxon>Tannerellaceae</taxon>
        <taxon>Parabacteroides</taxon>
    </lineage>
</organism>